<dbReference type="PANTHER" id="PTHR42711:SF16">
    <property type="entry name" value="ABC TRANSPORTER ATP-BINDING PROTEIN"/>
    <property type="match status" value="1"/>
</dbReference>
<evidence type="ECO:0000259" key="6">
    <source>
        <dbReference type="PROSITE" id="PS50893"/>
    </source>
</evidence>
<dbReference type="PANTHER" id="PTHR42711">
    <property type="entry name" value="ABC TRANSPORTER ATP-BINDING PROTEIN"/>
    <property type="match status" value="1"/>
</dbReference>
<keyword evidence="2" id="KW-0813">Transport</keyword>
<accession>A0ABP6VZ98</accession>
<dbReference type="Gene3D" id="3.40.50.300">
    <property type="entry name" value="P-loop containing nucleotide triphosphate hydrolases"/>
    <property type="match status" value="1"/>
</dbReference>
<dbReference type="RefSeq" id="WP_345560931.1">
    <property type="nucleotide sequence ID" value="NZ_BAABDQ010000004.1"/>
</dbReference>
<organism evidence="7 8">
    <name type="scientific">Nonomuraea rosea</name>
    <dbReference type="NCBI Taxonomy" id="638574"/>
    <lineage>
        <taxon>Bacteria</taxon>
        <taxon>Bacillati</taxon>
        <taxon>Actinomycetota</taxon>
        <taxon>Actinomycetes</taxon>
        <taxon>Streptosporangiales</taxon>
        <taxon>Streptosporangiaceae</taxon>
        <taxon>Nonomuraea</taxon>
    </lineage>
</organism>
<name>A0ABP6VZ98_9ACTN</name>
<dbReference type="InterPro" id="IPR003439">
    <property type="entry name" value="ABC_transporter-like_ATP-bd"/>
</dbReference>
<evidence type="ECO:0000256" key="1">
    <source>
        <dbReference type="ARBA" id="ARBA00004202"/>
    </source>
</evidence>
<keyword evidence="4 7" id="KW-0067">ATP-binding</keyword>
<dbReference type="InterPro" id="IPR003593">
    <property type="entry name" value="AAA+_ATPase"/>
</dbReference>
<protein>
    <submittedName>
        <fullName evidence="7">ABC transporter ATP-binding protein</fullName>
    </submittedName>
</protein>
<feature type="domain" description="ABC transporter" evidence="6">
    <location>
        <begin position="4"/>
        <end position="229"/>
    </location>
</feature>
<proteinExistence type="predicted"/>
<dbReference type="CDD" id="cd03263">
    <property type="entry name" value="ABC_subfamily_A"/>
    <property type="match status" value="1"/>
</dbReference>
<dbReference type="InterPro" id="IPR027417">
    <property type="entry name" value="P-loop_NTPase"/>
</dbReference>
<evidence type="ECO:0000256" key="5">
    <source>
        <dbReference type="ARBA" id="ARBA00023251"/>
    </source>
</evidence>
<evidence type="ECO:0000256" key="3">
    <source>
        <dbReference type="ARBA" id="ARBA00022741"/>
    </source>
</evidence>
<evidence type="ECO:0000313" key="8">
    <source>
        <dbReference type="Proteomes" id="UP001500630"/>
    </source>
</evidence>
<evidence type="ECO:0000256" key="4">
    <source>
        <dbReference type="ARBA" id="ARBA00022840"/>
    </source>
</evidence>
<dbReference type="SMART" id="SM00382">
    <property type="entry name" value="AAA"/>
    <property type="match status" value="1"/>
</dbReference>
<comment type="caution">
    <text evidence="7">The sequence shown here is derived from an EMBL/GenBank/DDBJ whole genome shotgun (WGS) entry which is preliminary data.</text>
</comment>
<comment type="subcellular location">
    <subcellularLocation>
        <location evidence="1">Cell membrane</location>
        <topology evidence="1">Peripheral membrane protein</topology>
    </subcellularLocation>
</comment>
<dbReference type="Pfam" id="PF00005">
    <property type="entry name" value="ABC_tran"/>
    <property type="match status" value="1"/>
</dbReference>
<keyword evidence="3" id="KW-0547">Nucleotide-binding</keyword>
<dbReference type="PROSITE" id="PS50893">
    <property type="entry name" value="ABC_TRANSPORTER_2"/>
    <property type="match status" value="1"/>
</dbReference>
<keyword evidence="5" id="KW-0046">Antibiotic resistance</keyword>
<keyword evidence="8" id="KW-1185">Reference proteome</keyword>
<reference evidence="8" key="1">
    <citation type="journal article" date="2019" name="Int. J. Syst. Evol. Microbiol.">
        <title>The Global Catalogue of Microorganisms (GCM) 10K type strain sequencing project: providing services to taxonomists for standard genome sequencing and annotation.</title>
        <authorList>
            <consortium name="The Broad Institute Genomics Platform"/>
            <consortium name="The Broad Institute Genome Sequencing Center for Infectious Disease"/>
            <person name="Wu L."/>
            <person name="Ma J."/>
        </authorList>
    </citation>
    <scope>NUCLEOTIDE SEQUENCE [LARGE SCALE GENOMIC DNA]</scope>
    <source>
        <strain evidence="8">JCM 17326</strain>
    </source>
</reference>
<evidence type="ECO:0000256" key="2">
    <source>
        <dbReference type="ARBA" id="ARBA00022448"/>
    </source>
</evidence>
<dbReference type="EMBL" id="BAABDQ010000004">
    <property type="protein sequence ID" value="GAA3542204.1"/>
    <property type="molecule type" value="Genomic_DNA"/>
</dbReference>
<evidence type="ECO:0000313" key="7">
    <source>
        <dbReference type="EMBL" id="GAA3542204.1"/>
    </source>
</evidence>
<dbReference type="GO" id="GO:0005524">
    <property type="term" value="F:ATP binding"/>
    <property type="evidence" value="ECO:0007669"/>
    <property type="project" value="UniProtKB-KW"/>
</dbReference>
<dbReference type="SUPFAM" id="SSF52540">
    <property type="entry name" value="P-loop containing nucleoside triphosphate hydrolases"/>
    <property type="match status" value="1"/>
</dbReference>
<dbReference type="InterPro" id="IPR017871">
    <property type="entry name" value="ABC_transporter-like_CS"/>
</dbReference>
<sequence>MKIIEVRNLRKQYPNHLAVEDVSFEVAEGEIFGILGPNGAGKTTTVECVAGLRAPDGGTVRVAGLDPQRDRTELRRVLGMQLQSSALPEKIKVWEAMDLYASFYPDPADWSGLLDQVGLADKRDAKFRQLSGGQRQRLSVALALVGRPRVAVLDELTTGLDPQARRDTWELVEQVRDSGVTIVLVTHFMEEAERLCDRLALIDAGKVAATDTPQGLISLVGDEQQVRFRPSGPVDDGVLLALPEVRKVSRSGGQVVVHGSGNLAPAVTLALAQHQIVPGDLRIEQATLDDAFLALTGRKLS</sequence>
<gene>
    <name evidence="7" type="ORF">GCM10022419_022910</name>
</gene>
<dbReference type="Proteomes" id="UP001500630">
    <property type="component" value="Unassembled WGS sequence"/>
</dbReference>
<dbReference type="InterPro" id="IPR050763">
    <property type="entry name" value="ABC_transporter_ATP-binding"/>
</dbReference>
<dbReference type="PROSITE" id="PS00211">
    <property type="entry name" value="ABC_TRANSPORTER_1"/>
    <property type="match status" value="1"/>
</dbReference>